<reference evidence="3 4" key="1">
    <citation type="journal article" date="2020" name="Microb. Genom.">
        <title>Genetic diversity of clinical and environmental Mucorales isolates obtained from an investigation of mucormycosis cases among solid organ transplant recipients.</title>
        <authorList>
            <person name="Nguyen M.H."/>
            <person name="Kaul D."/>
            <person name="Muto C."/>
            <person name="Cheng S.J."/>
            <person name="Richter R.A."/>
            <person name="Bruno V.M."/>
            <person name="Liu G."/>
            <person name="Beyhan S."/>
            <person name="Sundermann A.J."/>
            <person name="Mounaud S."/>
            <person name="Pasculle A.W."/>
            <person name="Nierman W.C."/>
            <person name="Driscoll E."/>
            <person name="Cumbie R."/>
            <person name="Clancy C.J."/>
            <person name="Dupont C.L."/>
        </authorList>
    </citation>
    <scope>NUCLEOTIDE SEQUENCE [LARGE SCALE GENOMIC DNA]</scope>
    <source>
        <strain evidence="3 4">GL24</strain>
    </source>
</reference>
<proteinExistence type="predicted"/>
<evidence type="ECO:0000313" key="3">
    <source>
        <dbReference type="EMBL" id="KAG1530078.1"/>
    </source>
</evidence>
<protein>
    <submittedName>
        <fullName evidence="3">Uncharacterized protein</fullName>
    </submittedName>
</protein>
<dbReference type="Proteomes" id="UP000740926">
    <property type="component" value="Unassembled WGS sequence"/>
</dbReference>
<evidence type="ECO:0000313" key="4">
    <source>
        <dbReference type="Proteomes" id="UP000740926"/>
    </source>
</evidence>
<feature type="signal peptide" evidence="2">
    <location>
        <begin position="1"/>
        <end position="17"/>
    </location>
</feature>
<comment type="caution">
    <text evidence="3">The sequence shown here is derived from an EMBL/GenBank/DDBJ whole genome shotgun (WGS) entry which is preliminary data.</text>
</comment>
<sequence>MMVLLLGFLLLPGLACAKGPAGTVLPAAAAGQAAVENTGTHRQRQHERGDHRRRADPPAGPAGEGEADRGGDCAGRQ</sequence>
<evidence type="ECO:0000256" key="1">
    <source>
        <dbReference type="SAM" id="MobiDB-lite"/>
    </source>
</evidence>
<feature type="region of interest" description="Disordered" evidence="1">
    <location>
        <begin position="29"/>
        <end position="77"/>
    </location>
</feature>
<feature type="compositionally biased region" description="Basic and acidic residues" evidence="1">
    <location>
        <begin position="46"/>
        <end position="56"/>
    </location>
</feature>
<keyword evidence="4" id="KW-1185">Reference proteome</keyword>
<accession>A0A9P6XQA9</accession>
<gene>
    <name evidence="3" type="ORF">G6F50_017561</name>
</gene>
<dbReference type="EMBL" id="JAANIU010013236">
    <property type="protein sequence ID" value="KAG1530078.1"/>
    <property type="molecule type" value="Genomic_DNA"/>
</dbReference>
<evidence type="ECO:0000256" key="2">
    <source>
        <dbReference type="SAM" id="SignalP"/>
    </source>
</evidence>
<name>A0A9P6XQA9_9FUNG</name>
<keyword evidence="2" id="KW-0732">Signal</keyword>
<dbReference type="AlphaFoldDB" id="A0A9P6XQA9"/>
<feature type="chain" id="PRO_5040496913" evidence="2">
    <location>
        <begin position="18"/>
        <end position="77"/>
    </location>
</feature>
<organism evidence="3 4">
    <name type="scientific">Rhizopus delemar</name>
    <dbReference type="NCBI Taxonomy" id="936053"/>
    <lineage>
        <taxon>Eukaryota</taxon>
        <taxon>Fungi</taxon>
        <taxon>Fungi incertae sedis</taxon>
        <taxon>Mucoromycota</taxon>
        <taxon>Mucoromycotina</taxon>
        <taxon>Mucoromycetes</taxon>
        <taxon>Mucorales</taxon>
        <taxon>Mucorineae</taxon>
        <taxon>Rhizopodaceae</taxon>
        <taxon>Rhizopus</taxon>
    </lineage>
</organism>